<dbReference type="Pfam" id="PF01872">
    <property type="entry name" value="RibD_C"/>
    <property type="match status" value="1"/>
</dbReference>
<dbReference type="InterPro" id="IPR024072">
    <property type="entry name" value="DHFR-like_dom_sf"/>
</dbReference>
<dbReference type="Proteomes" id="UP000565572">
    <property type="component" value="Unassembled WGS sequence"/>
</dbReference>
<dbReference type="GO" id="GO:0009231">
    <property type="term" value="P:riboflavin biosynthetic process"/>
    <property type="evidence" value="ECO:0007669"/>
    <property type="project" value="InterPro"/>
</dbReference>
<feature type="domain" description="Bacterial bifunctional deaminase-reductase C-terminal" evidence="1">
    <location>
        <begin position="11"/>
        <end position="71"/>
    </location>
</feature>
<evidence type="ECO:0000313" key="3">
    <source>
        <dbReference type="Proteomes" id="UP000565572"/>
    </source>
</evidence>
<dbReference type="GO" id="GO:0008703">
    <property type="term" value="F:5-amino-6-(5-phosphoribosylamino)uracil reductase activity"/>
    <property type="evidence" value="ECO:0007669"/>
    <property type="project" value="InterPro"/>
</dbReference>
<reference evidence="2 3" key="1">
    <citation type="submission" date="2020-08" db="EMBL/GenBank/DDBJ databases">
        <title>Sequencing the genomes of 1000 actinobacteria strains.</title>
        <authorList>
            <person name="Klenk H.-P."/>
        </authorList>
    </citation>
    <scope>NUCLEOTIDE SEQUENCE [LARGE SCALE GENOMIC DNA]</scope>
    <source>
        <strain evidence="2 3">DSM 11053</strain>
    </source>
</reference>
<dbReference type="SUPFAM" id="SSF53597">
    <property type="entry name" value="Dihydrofolate reductase-like"/>
    <property type="match status" value="1"/>
</dbReference>
<dbReference type="AlphaFoldDB" id="A0A7W5JXB1"/>
<dbReference type="EMBL" id="JACHZG010000001">
    <property type="protein sequence ID" value="MBB3327978.1"/>
    <property type="molecule type" value="Genomic_DNA"/>
</dbReference>
<comment type="caution">
    <text evidence="2">The sequence shown here is derived from an EMBL/GenBank/DDBJ whole genome shotgun (WGS) entry which is preliminary data.</text>
</comment>
<protein>
    <submittedName>
        <fullName evidence="2">Dihydrofolate reductase</fullName>
    </submittedName>
</protein>
<organism evidence="2 3">
    <name type="scientific">Microlunatus antarcticus</name>
    <dbReference type="NCBI Taxonomy" id="53388"/>
    <lineage>
        <taxon>Bacteria</taxon>
        <taxon>Bacillati</taxon>
        <taxon>Actinomycetota</taxon>
        <taxon>Actinomycetes</taxon>
        <taxon>Propionibacteriales</taxon>
        <taxon>Propionibacteriaceae</taxon>
        <taxon>Microlunatus</taxon>
    </lineage>
</organism>
<keyword evidence="3" id="KW-1185">Reference proteome</keyword>
<proteinExistence type="predicted"/>
<dbReference type="InterPro" id="IPR002734">
    <property type="entry name" value="RibDG_C"/>
</dbReference>
<name>A0A7W5JXB1_9ACTN</name>
<evidence type="ECO:0000313" key="2">
    <source>
        <dbReference type="EMBL" id="MBB3327978.1"/>
    </source>
</evidence>
<evidence type="ECO:0000259" key="1">
    <source>
        <dbReference type="Pfam" id="PF01872"/>
    </source>
</evidence>
<gene>
    <name evidence="2" type="ORF">FHX39_002922</name>
</gene>
<sequence length="82" mass="8602">MHAEVAALLPEGKDLWLVGGGELVGMFLDAGLLDEVHLGVAPVFLGGGAPLLPRRLVTPPLELVGCSRAGSFVQLDYRVPRA</sequence>
<dbReference type="Gene3D" id="3.40.430.10">
    <property type="entry name" value="Dihydrofolate Reductase, subunit A"/>
    <property type="match status" value="1"/>
</dbReference>
<accession>A0A7W5JXB1</accession>